<evidence type="ECO:0000259" key="5">
    <source>
        <dbReference type="Pfam" id="PF01138"/>
    </source>
</evidence>
<gene>
    <name evidence="7" type="primary">EXOSC7</name>
    <name evidence="7" type="synonym">RRP42</name>
    <name evidence="4" type="synonym">rrp42</name>
</gene>
<dbReference type="InterPro" id="IPR027408">
    <property type="entry name" value="PNPase/RNase_PH_dom_sf"/>
</dbReference>
<evidence type="ECO:0000256" key="3">
    <source>
        <dbReference type="ARBA" id="ARBA00022835"/>
    </source>
</evidence>
<accession>A0A075GIY3</accession>
<dbReference type="NCBIfam" id="NF003282">
    <property type="entry name" value="PRK04282.1-1"/>
    <property type="match status" value="1"/>
</dbReference>
<reference evidence="7" key="1">
    <citation type="journal article" date="2014" name="Genome Biol. Evol.">
        <title>Pangenome evidence for extensive interdomain horizontal transfer affecting lineage core and shell genes in uncultured planktonic thaumarchaeota and euryarchaeota.</title>
        <authorList>
            <person name="Deschamps P."/>
            <person name="Zivanovic Y."/>
            <person name="Moreira D."/>
            <person name="Rodriguez-Valera F."/>
            <person name="Lopez-Garcia P."/>
        </authorList>
    </citation>
    <scope>NUCLEOTIDE SEQUENCE</scope>
</reference>
<dbReference type="InterPro" id="IPR020568">
    <property type="entry name" value="Ribosomal_Su5_D2-typ_SF"/>
</dbReference>
<dbReference type="InterPro" id="IPR020869">
    <property type="entry name" value="Rrp42_archaea"/>
</dbReference>
<evidence type="ECO:0000256" key="1">
    <source>
        <dbReference type="ARBA" id="ARBA00004496"/>
    </source>
</evidence>
<evidence type="ECO:0000256" key="2">
    <source>
        <dbReference type="ARBA" id="ARBA00022490"/>
    </source>
</evidence>
<dbReference type="GO" id="GO:0035925">
    <property type="term" value="F:mRNA 3'-UTR AU-rich region binding"/>
    <property type="evidence" value="ECO:0007669"/>
    <property type="project" value="TreeGrafter"/>
</dbReference>
<dbReference type="InterPro" id="IPR050590">
    <property type="entry name" value="Exosome_comp_Rrp42_subfam"/>
</dbReference>
<proteinExistence type="inferred from homology"/>
<keyword evidence="2 4" id="KW-0963">Cytoplasm</keyword>
<dbReference type="CDD" id="cd11365">
    <property type="entry name" value="RNase_PH_archRRP42"/>
    <property type="match status" value="1"/>
</dbReference>
<dbReference type="Pfam" id="PF03725">
    <property type="entry name" value="RNase_PH_C"/>
    <property type="match status" value="1"/>
</dbReference>
<evidence type="ECO:0000256" key="4">
    <source>
        <dbReference type="HAMAP-Rule" id="MF_00622"/>
    </source>
</evidence>
<dbReference type="InterPro" id="IPR036345">
    <property type="entry name" value="ExoRNase_PH_dom2_sf"/>
</dbReference>
<organism evidence="7">
    <name type="scientific">uncultured marine thaumarchaeote KM3_149_F07</name>
    <dbReference type="NCBI Taxonomy" id="1456013"/>
    <lineage>
        <taxon>Archaea</taxon>
        <taxon>Nitrososphaerota</taxon>
        <taxon>environmental samples</taxon>
    </lineage>
</organism>
<sequence length="273" mass="29701">MTDLSILDKLKRTKILDLLQEGKRIDGRALDEHRPLSIDVGVIPHANGSARARLGDTEVVAGVKVQPDRPFPDMGDKGIFICTAEILPLAHPSVETGPPQPYVIEIARVVDRGIRESGMIDLSQMVLEKDKSVIGLFADNVVTDHDGNLFDACSYASTAAVLTSKIPKWEIKDDKPILVDDEESDTPITTIPVSVTMGRIGEYIIVDPNLDEWECLDARITITTNSDGNIVALQKGGSSGFSLDQLIKCSELSISTGPEIREIIKQTANQTSQ</sequence>
<dbReference type="PANTHER" id="PTHR11097">
    <property type="entry name" value="EXOSOME COMPLEX EXONUCLEASE RIBOSOMAL RNA PROCESSING PROTEIN"/>
    <property type="match status" value="1"/>
</dbReference>
<evidence type="ECO:0000259" key="6">
    <source>
        <dbReference type="Pfam" id="PF03725"/>
    </source>
</evidence>
<dbReference type="InterPro" id="IPR001247">
    <property type="entry name" value="ExoRNase_PH_dom1"/>
</dbReference>
<dbReference type="Pfam" id="PF01138">
    <property type="entry name" value="RNase_PH"/>
    <property type="match status" value="1"/>
</dbReference>
<dbReference type="EMBL" id="KF900624">
    <property type="protein sequence ID" value="AIF01543.1"/>
    <property type="molecule type" value="Genomic_DNA"/>
</dbReference>
<evidence type="ECO:0000313" key="7">
    <source>
        <dbReference type="EMBL" id="AIF01543.1"/>
    </source>
</evidence>
<name>A0A075GIY3_9ARCH</name>
<dbReference type="GO" id="GO:0016075">
    <property type="term" value="P:rRNA catabolic process"/>
    <property type="evidence" value="ECO:0007669"/>
    <property type="project" value="TreeGrafter"/>
</dbReference>
<protein>
    <recommendedName>
        <fullName evidence="4">Exosome complex component Rrp42</fullName>
    </recommendedName>
</protein>
<dbReference type="InterPro" id="IPR015847">
    <property type="entry name" value="ExoRNase_PH_dom2"/>
</dbReference>
<comment type="subcellular location">
    <subcellularLocation>
        <location evidence="1 4">Cytoplasm</location>
    </subcellularLocation>
</comment>
<dbReference type="GO" id="GO:0000177">
    <property type="term" value="C:cytoplasmic exosome (RNase complex)"/>
    <property type="evidence" value="ECO:0007669"/>
    <property type="project" value="TreeGrafter"/>
</dbReference>
<dbReference type="SUPFAM" id="SSF55666">
    <property type="entry name" value="Ribonuclease PH domain 2-like"/>
    <property type="match status" value="1"/>
</dbReference>
<dbReference type="SUPFAM" id="SSF54211">
    <property type="entry name" value="Ribosomal protein S5 domain 2-like"/>
    <property type="match status" value="1"/>
</dbReference>
<dbReference type="AlphaFoldDB" id="A0A075GIY3"/>
<feature type="domain" description="Exoribonuclease phosphorolytic" evidence="5">
    <location>
        <begin position="32"/>
        <end position="167"/>
    </location>
</feature>
<dbReference type="PANTHER" id="PTHR11097:SF8">
    <property type="entry name" value="EXOSOME COMPLEX COMPONENT RRP42"/>
    <property type="match status" value="1"/>
</dbReference>
<keyword evidence="3 4" id="KW-0271">Exosome</keyword>
<comment type="subunit">
    <text evidence="4">Component of the archaeal exosome complex. Forms a hexameric ring-like arrangement composed of 3 Rrp41-Rrp42 heterodimers. The hexameric ring associates with a trimer of Rrp4 and/or Csl4 subunits.</text>
</comment>
<feature type="domain" description="Exoribonuclease phosphorolytic" evidence="6">
    <location>
        <begin position="191"/>
        <end position="254"/>
    </location>
</feature>
<comment type="similarity">
    <text evidence="4">Belongs to the RNase PH family. Rrp42 subfamily.</text>
</comment>
<comment type="function">
    <text evidence="4">Non-catalytic component of the exosome, which is a complex involved in RNA degradation. Contributes to the structuring of the Rrp41 active site.</text>
</comment>
<dbReference type="HAMAP" id="MF_00622">
    <property type="entry name" value="Exosome_Rrp42"/>
    <property type="match status" value="1"/>
</dbReference>
<dbReference type="Gene3D" id="3.30.230.70">
    <property type="entry name" value="GHMP Kinase, N-terminal domain"/>
    <property type="match status" value="1"/>
</dbReference>